<dbReference type="EMBL" id="AP021906">
    <property type="protein sequence ID" value="BBP91378.1"/>
    <property type="molecule type" value="Genomic_DNA"/>
</dbReference>
<dbReference type="PANTHER" id="PTHR30562:SF1">
    <property type="entry name" value="UVRABC SYSTEM PROTEIN C"/>
    <property type="match status" value="1"/>
</dbReference>
<dbReference type="GO" id="GO:0006974">
    <property type="term" value="P:DNA damage response"/>
    <property type="evidence" value="ECO:0007669"/>
    <property type="project" value="TreeGrafter"/>
</dbReference>
<dbReference type="GO" id="GO:0009380">
    <property type="term" value="C:excinuclease repair complex"/>
    <property type="evidence" value="ECO:0007669"/>
    <property type="project" value="TreeGrafter"/>
</dbReference>
<accession>A0A5S9MEF4</accession>
<evidence type="ECO:0000313" key="1">
    <source>
        <dbReference type="EMBL" id="BBP91378.1"/>
    </source>
</evidence>
<reference evidence="1 2" key="1">
    <citation type="submission" date="2019-12" db="EMBL/GenBank/DDBJ databases">
        <title>Full genome sequence of a Bacillus safensis strain isolated from commercially available natto in Indonesia.</title>
        <authorList>
            <person name="Yoshida M."/>
            <person name="Uomi M."/>
            <person name="Waturangi D."/>
            <person name="Ekaputri J.J."/>
            <person name="Setiamarga D.H.E."/>
        </authorList>
    </citation>
    <scope>NUCLEOTIDE SEQUENCE [LARGE SCALE GENOMIC DNA]</scope>
    <source>
        <strain evidence="1 2">IDN1</strain>
    </source>
</reference>
<evidence type="ECO:0000313" key="2">
    <source>
        <dbReference type="Proteomes" id="UP000464658"/>
    </source>
</evidence>
<dbReference type="AlphaFoldDB" id="A0A5S9MEF4"/>
<dbReference type="PANTHER" id="PTHR30562">
    <property type="entry name" value="UVRC/OXIDOREDUCTASE"/>
    <property type="match status" value="1"/>
</dbReference>
<protein>
    <recommendedName>
        <fullName evidence="3">GIY-YIG domain-containing protein</fullName>
    </recommendedName>
</protein>
<sequence length="49" mass="5687">MNKLIKEKLSVLPDQPGCYLMKDRQNTIIYVGKAKVLKNRGALLFHWIT</sequence>
<gene>
    <name evidence="1" type="ORF">BsIDN1_49960</name>
</gene>
<evidence type="ECO:0008006" key="3">
    <source>
        <dbReference type="Google" id="ProtNLM"/>
    </source>
</evidence>
<dbReference type="InterPro" id="IPR050066">
    <property type="entry name" value="UvrABC_protein_C"/>
</dbReference>
<dbReference type="InterPro" id="IPR035901">
    <property type="entry name" value="GIY-YIG_endonuc_sf"/>
</dbReference>
<dbReference type="SUPFAM" id="SSF82771">
    <property type="entry name" value="GIY-YIG endonuclease"/>
    <property type="match status" value="1"/>
</dbReference>
<organism evidence="1 2">
    <name type="scientific">Bacillus safensis</name>
    <dbReference type="NCBI Taxonomy" id="561879"/>
    <lineage>
        <taxon>Bacteria</taxon>
        <taxon>Bacillati</taxon>
        <taxon>Bacillota</taxon>
        <taxon>Bacilli</taxon>
        <taxon>Bacillales</taxon>
        <taxon>Bacillaceae</taxon>
        <taxon>Bacillus</taxon>
    </lineage>
</organism>
<proteinExistence type="predicted"/>
<dbReference type="Proteomes" id="UP000464658">
    <property type="component" value="Chromosome"/>
</dbReference>
<dbReference type="Gene3D" id="3.40.1440.10">
    <property type="entry name" value="GIY-YIG endonuclease"/>
    <property type="match status" value="1"/>
</dbReference>
<name>A0A5S9MEF4_BACIA</name>